<dbReference type="AlphaFoldDB" id="A0A180H3T1"/>
<dbReference type="Proteomes" id="UP000005240">
    <property type="component" value="Unassembled WGS sequence"/>
</dbReference>
<evidence type="ECO:0000313" key="5">
    <source>
        <dbReference type="EnsemblFungi" id="PTTG_25249-t43_1-p1"/>
    </source>
</evidence>
<feature type="region of interest" description="Disordered" evidence="2">
    <location>
        <begin position="351"/>
        <end position="416"/>
    </location>
</feature>
<reference evidence="5" key="4">
    <citation type="submission" date="2025-05" db="UniProtKB">
        <authorList>
            <consortium name="EnsemblFungi"/>
        </authorList>
    </citation>
    <scope>IDENTIFICATION</scope>
    <source>
        <strain evidence="5">isolate 1-1 / race 1 (BBBD)</strain>
    </source>
</reference>
<gene>
    <name evidence="4" type="ORF">PTTG_25249</name>
</gene>
<dbReference type="EMBL" id="ADAS02000002">
    <property type="protein sequence ID" value="OAV99667.1"/>
    <property type="molecule type" value="Genomic_DNA"/>
</dbReference>
<dbReference type="EnsemblFungi" id="PTTG_25249-t43_1">
    <property type="protein sequence ID" value="PTTG_25249-t43_1-p1"/>
    <property type="gene ID" value="PTTG_25249"/>
</dbReference>
<evidence type="ECO:0000313" key="6">
    <source>
        <dbReference type="Proteomes" id="UP000005240"/>
    </source>
</evidence>
<feature type="compositionally biased region" description="Polar residues" evidence="2">
    <location>
        <begin position="1"/>
        <end position="12"/>
    </location>
</feature>
<feature type="region of interest" description="Disordered" evidence="2">
    <location>
        <begin position="157"/>
        <end position="223"/>
    </location>
</feature>
<evidence type="ECO:0000313" key="4">
    <source>
        <dbReference type="EMBL" id="OAV99667.1"/>
    </source>
</evidence>
<protein>
    <recommendedName>
        <fullName evidence="3">DUF6818 domain-containing protein</fullName>
    </recommendedName>
</protein>
<reference evidence="4" key="2">
    <citation type="submission" date="2016-05" db="EMBL/GenBank/DDBJ databases">
        <title>Comparative analysis highlights variable genome content of wheat rusts and divergence of the mating loci.</title>
        <authorList>
            <person name="Cuomo C.A."/>
            <person name="Bakkeren G."/>
            <person name="Szabo L."/>
            <person name="Khalil H."/>
            <person name="Joly D."/>
            <person name="Goldberg J."/>
            <person name="Young S."/>
            <person name="Zeng Q."/>
            <person name="Fellers J."/>
        </authorList>
    </citation>
    <scope>NUCLEOTIDE SEQUENCE [LARGE SCALE GENOMIC DNA]</scope>
    <source>
        <strain evidence="4">1-1 BBBD Race 1</strain>
    </source>
</reference>
<feature type="compositionally biased region" description="Polar residues" evidence="2">
    <location>
        <begin position="390"/>
        <end position="405"/>
    </location>
</feature>
<reference evidence="5 6" key="3">
    <citation type="journal article" date="2017" name="G3 (Bethesda)">
        <title>Comparative analysis highlights variable genome content of wheat rusts and divergence of the mating loci.</title>
        <authorList>
            <person name="Cuomo C.A."/>
            <person name="Bakkeren G."/>
            <person name="Khalil H.B."/>
            <person name="Panwar V."/>
            <person name="Joly D."/>
            <person name="Linning R."/>
            <person name="Sakthikumar S."/>
            <person name="Song X."/>
            <person name="Adiconis X."/>
            <person name="Fan L."/>
            <person name="Goldberg J.M."/>
            <person name="Levin J.Z."/>
            <person name="Young S."/>
            <person name="Zeng Q."/>
            <person name="Anikster Y."/>
            <person name="Bruce M."/>
            <person name="Wang M."/>
            <person name="Yin C."/>
            <person name="McCallum B."/>
            <person name="Szabo L.J."/>
            <person name="Hulbert S."/>
            <person name="Chen X."/>
            <person name="Fellers J.P."/>
        </authorList>
    </citation>
    <scope>NUCLEOTIDE SEQUENCE</scope>
    <source>
        <strain evidence="5">isolate 1-1 / race 1 (BBBD)</strain>
        <strain evidence="6">Isolate 1-1 / race 1 (BBBD)</strain>
    </source>
</reference>
<evidence type="ECO:0000256" key="1">
    <source>
        <dbReference type="SAM" id="Coils"/>
    </source>
</evidence>
<feature type="coiled-coil region" evidence="1">
    <location>
        <begin position="255"/>
        <end position="321"/>
    </location>
</feature>
<evidence type="ECO:0000256" key="2">
    <source>
        <dbReference type="SAM" id="MobiDB-lite"/>
    </source>
</evidence>
<sequence>MAQNSTARTPTRVNPPEVQATNPPPSQIRQVLPLGANEWAKVQAVYNSYASQNGRSLQEVDSLKTKFKGLHEQRKPTGETNPPDWVRDAKAVYLDIQARAHNITVVDRLNRGDEYEEESDDERNGVGAPIPNDDDDCDDDNQLRDPEQTFESLIPGLEESQTPSNPSPNASFQPMDTQRTAETNPRRSTPGNTGVHRVQSQTRGHNNSPISTANRPSRNPRGQQLRDHLCSFFDSDARDKREREQNMTNLYAIQLQDAHTTIHRLEQEIARLRDGVNIQLIRLQDEHTRVQAELQKTKDKLDQAQRDLYQQTSENTNLRSKLEIMQLRMEVRGGTMIHHQQPQGGFYGSGFSGPSRMGTGGFPSQSTEPRYMGSEAVLPSEANEAMGQDVFTSSMPAPRSGTSFAAESLRARHLTQ</sequence>
<keyword evidence="6" id="KW-1185">Reference proteome</keyword>
<dbReference type="InterPro" id="IPR049203">
    <property type="entry name" value="DUF6818"/>
</dbReference>
<dbReference type="PANTHER" id="PTHR34409:SF1">
    <property type="entry name" value="MYB-LIKE DOMAIN-CONTAINING PROTEIN"/>
    <property type="match status" value="1"/>
</dbReference>
<organism evidence="4">
    <name type="scientific">Puccinia triticina (isolate 1-1 / race 1 (BBBD))</name>
    <name type="common">Brown leaf rust fungus</name>
    <dbReference type="NCBI Taxonomy" id="630390"/>
    <lineage>
        <taxon>Eukaryota</taxon>
        <taxon>Fungi</taxon>
        <taxon>Dikarya</taxon>
        <taxon>Basidiomycota</taxon>
        <taxon>Pucciniomycotina</taxon>
        <taxon>Pucciniomycetes</taxon>
        <taxon>Pucciniales</taxon>
        <taxon>Pucciniaceae</taxon>
        <taxon>Puccinia</taxon>
    </lineage>
</organism>
<dbReference type="Pfam" id="PF20681">
    <property type="entry name" value="DUF6818"/>
    <property type="match status" value="1"/>
</dbReference>
<feature type="domain" description="DUF6818" evidence="3">
    <location>
        <begin position="33"/>
        <end position="112"/>
    </location>
</feature>
<feature type="region of interest" description="Disordered" evidence="2">
    <location>
        <begin position="110"/>
        <end position="144"/>
    </location>
</feature>
<reference evidence="4" key="1">
    <citation type="submission" date="2009-11" db="EMBL/GenBank/DDBJ databases">
        <authorList>
            <consortium name="The Broad Institute Genome Sequencing Platform"/>
            <person name="Ward D."/>
            <person name="Feldgarden M."/>
            <person name="Earl A."/>
            <person name="Young S.K."/>
            <person name="Zeng Q."/>
            <person name="Koehrsen M."/>
            <person name="Alvarado L."/>
            <person name="Berlin A."/>
            <person name="Bochicchio J."/>
            <person name="Borenstein D."/>
            <person name="Chapman S.B."/>
            <person name="Chen Z."/>
            <person name="Engels R."/>
            <person name="Freedman E."/>
            <person name="Gellesch M."/>
            <person name="Goldberg J."/>
            <person name="Griggs A."/>
            <person name="Gujja S."/>
            <person name="Heilman E."/>
            <person name="Heiman D."/>
            <person name="Hepburn T."/>
            <person name="Howarth C."/>
            <person name="Jen D."/>
            <person name="Larson L."/>
            <person name="Lewis B."/>
            <person name="Mehta T."/>
            <person name="Park D."/>
            <person name="Pearson M."/>
            <person name="Roberts A."/>
            <person name="Saif S."/>
            <person name="Shea T."/>
            <person name="Shenoy N."/>
            <person name="Sisk P."/>
            <person name="Stolte C."/>
            <person name="Sykes S."/>
            <person name="Thomson T."/>
            <person name="Walk T."/>
            <person name="White J."/>
            <person name="Yandava C."/>
            <person name="Izard J."/>
            <person name="Baranova O.V."/>
            <person name="Blanton J.M."/>
            <person name="Tanner A.C."/>
            <person name="Dewhirst F.E."/>
            <person name="Haas B."/>
            <person name="Nusbaum C."/>
            <person name="Birren B."/>
        </authorList>
    </citation>
    <scope>NUCLEOTIDE SEQUENCE [LARGE SCALE GENOMIC DNA]</scope>
    <source>
        <strain evidence="4">1-1 BBBD Race 1</strain>
    </source>
</reference>
<accession>A0A180H3T1</accession>
<proteinExistence type="predicted"/>
<dbReference type="STRING" id="630390.A0A180H3T1"/>
<dbReference type="VEuPathDB" id="FungiDB:PTTG_25249"/>
<evidence type="ECO:0000259" key="3">
    <source>
        <dbReference type="Pfam" id="PF20681"/>
    </source>
</evidence>
<name>A0A180H3T1_PUCT1</name>
<dbReference type="PANTHER" id="PTHR34409">
    <property type="entry name" value="SET DOMAIN-CONTAINING PROTEIN"/>
    <property type="match status" value="1"/>
</dbReference>
<keyword evidence="1" id="KW-0175">Coiled coil</keyword>
<feature type="compositionally biased region" description="Polar residues" evidence="2">
    <location>
        <begin position="159"/>
        <end position="222"/>
    </location>
</feature>
<dbReference type="OrthoDB" id="122248at2759"/>
<feature type="region of interest" description="Disordered" evidence="2">
    <location>
        <begin position="1"/>
        <end position="25"/>
    </location>
</feature>